<evidence type="ECO:0000259" key="8">
    <source>
        <dbReference type="SMART" id="SM00849"/>
    </source>
</evidence>
<sequence>MRKRPLCMVCLILLAIQLVRVSFLQNTKDQKPSLAETLISDEKDVICEGTVYKIENKSQSTAIYLKDAVVSCTDQKSKNQIIKEKKILVTIKNNKSGKKIRMKIGQKLNVWGTKQSFHPPRNPGNFNQKSYYQKQGIHVGVLTKAEQVEIVLSEKDKNWIVSRWNSIRNQLDRLKNYWNWKIVSQMGKTHGAMLSAILLGEKSGLDPEMKKLYQKNGLGHLLAISGLHMSLIGMSVYRLLRRMGNSFLFSGIAGGGILFFYLVMTGPQVSSLRALLMFFIRMGAEITGRDVDQPTSLAVTAAILSIYQPLYLLDAAFLLSFGAILGILLLYPIFEQKTRLKAWEGFKISLAVNGMLLGIMLYYYFEVPPYALVLNVILIPLFPFVMLTGIGAILFSELSGTVGKIGFRSCDRLLSFYDKLCELTSALPGSRIVTGQPELWWVLIYYGVLLFLCFLFHAMKNKTDNRRKQAGFSLLVCIVIAGSICGCGILNNDSKNLQVTVLDVGQGDCIFIRDREGKKMLVDGGSSDLSSVGTYRIEPFLLSQGVRKLEYVFVTHGDADHINGIQELLQNQKQGVKIDALVLPPEEYMDEKLLHLAEIAKENGTRVLTIYAGEKVGTYLKCIAPLTTRKNERIRGKEEEVPRLEAGNEASVVLELKDGAFQMLLTGDLEGRGEEQLVESGALESCPILKAGHHGSKNSGSEEFLQIVKPRLTLISAGIENRYGHPHEETLERLQEIGSEVLSTQECGAITLRSDGGKIKVHKYL</sequence>
<feature type="transmembrane region" description="Helical" evidence="6">
    <location>
        <begin position="470"/>
        <end position="491"/>
    </location>
</feature>
<dbReference type="GO" id="GO:0005886">
    <property type="term" value="C:plasma membrane"/>
    <property type="evidence" value="ECO:0007669"/>
    <property type="project" value="UniProtKB-SubCell"/>
</dbReference>
<feature type="transmembrane region" description="Helical" evidence="6">
    <location>
        <begin position="346"/>
        <end position="365"/>
    </location>
</feature>
<feature type="signal peptide" evidence="7">
    <location>
        <begin position="1"/>
        <end position="24"/>
    </location>
</feature>
<accession>A0A174ZH67</accession>
<dbReference type="PANTHER" id="PTHR30619:SF7">
    <property type="entry name" value="BETA-LACTAMASE DOMAIN PROTEIN"/>
    <property type="match status" value="1"/>
</dbReference>
<dbReference type="NCBIfam" id="TIGR00360">
    <property type="entry name" value="ComEC_N-term"/>
    <property type="match status" value="1"/>
</dbReference>
<keyword evidence="3 6" id="KW-0812">Transmembrane</keyword>
<evidence type="ECO:0000256" key="6">
    <source>
        <dbReference type="SAM" id="Phobius"/>
    </source>
</evidence>
<keyword evidence="2" id="KW-1003">Cell membrane</keyword>
<feature type="chain" id="PRO_5008038749" evidence="7">
    <location>
        <begin position="25"/>
        <end position="765"/>
    </location>
</feature>
<dbReference type="SUPFAM" id="SSF56281">
    <property type="entry name" value="Metallo-hydrolase/oxidoreductase"/>
    <property type="match status" value="1"/>
</dbReference>
<evidence type="ECO:0000256" key="7">
    <source>
        <dbReference type="SAM" id="SignalP"/>
    </source>
</evidence>
<dbReference type="EMBL" id="CZBX01000002">
    <property type="protein sequence ID" value="CUQ82490.1"/>
    <property type="molecule type" value="Genomic_DNA"/>
</dbReference>
<dbReference type="InterPro" id="IPR001279">
    <property type="entry name" value="Metallo-B-lactamas"/>
</dbReference>
<dbReference type="InterPro" id="IPR025405">
    <property type="entry name" value="DUF4131"/>
</dbReference>
<dbReference type="SMART" id="SM00849">
    <property type="entry name" value="Lactamase_B"/>
    <property type="match status" value="1"/>
</dbReference>
<dbReference type="InterPro" id="IPR036866">
    <property type="entry name" value="RibonucZ/Hydroxyglut_hydro"/>
</dbReference>
<dbReference type="PANTHER" id="PTHR30619">
    <property type="entry name" value="DNA INTERNALIZATION/COMPETENCE PROTEIN COMEC/REC2"/>
    <property type="match status" value="1"/>
</dbReference>
<proteinExistence type="predicted"/>
<evidence type="ECO:0000256" key="1">
    <source>
        <dbReference type="ARBA" id="ARBA00004651"/>
    </source>
</evidence>
<dbReference type="RefSeq" id="WP_055170951.1">
    <property type="nucleotide sequence ID" value="NZ_CZBX01000002.1"/>
</dbReference>
<name>A0A174ZH67_9FIRM</name>
<evidence type="ECO:0000256" key="3">
    <source>
        <dbReference type="ARBA" id="ARBA00022692"/>
    </source>
</evidence>
<keyword evidence="7" id="KW-0732">Signal</keyword>
<feature type="transmembrane region" description="Helical" evidence="6">
    <location>
        <begin position="315"/>
        <end position="334"/>
    </location>
</feature>
<dbReference type="InterPro" id="IPR004797">
    <property type="entry name" value="Competence_ComEC/Rec2"/>
</dbReference>
<comment type="subcellular location">
    <subcellularLocation>
        <location evidence="1">Cell membrane</location>
        <topology evidence="1">Multi-pass membrane protein</topology>
    </subcellularLocation>
</comment>
<dbReference type="NCBIfam" id="TIGR00361">
    <property type="entry name" value="ComEC_Rec2"/>
    <property type="match status" value="1"/>
</dbReference>
<feature type="transmembrane region" description="Helical" evidence="6">
    <location>
        <begin position="218"/>
        <end position="240"/>
    </location>
</feature>
<dbReference type="CDD" id="cd07731">
    <property type="entry name" value="ComA-like_MBL-fold"/>
    <property type="match status" value="1"/>
</dbReference>
<evidence type="ECO:0000256" key="5">
    <source>
        <dbReference type="ARBA" id="ARBA00023136"/>
    </source>
</evidence>
<dbReference type="InterPro" id="IPR052159">
    <property type="entry name" value="Competence_DNA_uptake"/>
</dbReference>
<organism evidence="9 10">
    <name type="scientific">[Ruminococcus] torques</name>
    <dbReference type="NCBI Taxonomy" id="33039"/>
    <lineage>
        <taxon>Bacteria</taxon>
        <taxon>Bacillati</taxon>
        <taxon>Bacillota</taxon>
        <taxon>Clostridia</taxon>
        <taxon>Lachnospirales</taxon>
        <taxon>Lachnospiraceae</taxon>
        <taxon>Mediterraneibacter</taxon>
    </lineage>
</organism>
<feature type="domain" description="Metallo-beta-lactamase" evidence="8">
    <location>
        <begin position="506"/>
        <end position="719"/>
    </location>
</feature>
<evidence type="ECO:0000256" key="4">
    <source>
        <dbReference type="ARBA" id="ARBA00022989"/>
    </source>
</evidence>
<feature type="transmembrane region" description="Helical" evidence="6">
    <location>
        <begin position="439"/>
        <end position="458"/>
    </location>
</feature>
<dbReference type="Pfam" id="PF00753">
    <property type="entry name" value="Lactamase_B"/>
    <property type="match status" value="1"/>
</dbReference>
<feature type="transmembrane region" description="Helical" evidence="6">
    <location>
        <begin position="371"/>
        <end position="395"/>
    </location>
</feature>
<dbReference type="AlphaFoldDB" id="A0A174ZH67"/>
<reference evidence="9 10" key="1">
    <citation type="submission" date="2015-09" db="EMBL/GenBank/DDBJ databases">
        <authorList>
            <consortium name="Pathogen Informatics"/>
        </authorList>
    </citation>
    <scope>NUCLEOTIDE SEQUENCE [LARGE SCALE GENOMIC DNA]</scope>
    <source>
        <strain evidence="9 10">2789STDY5834889</strain>
    </source>
</reference>
<dbReference type="Gene3D" id="3.60.15.10">
    <property type="entry name" value="Ribonuclease Z/Hydroxyacylglutathione hydrolase-like"/>
    <property type="match status" value="1"/>
</dbReference>
<evidence type="ECO:0000313" key="10">
    <source>
        <dbReference type="Proteomes" id="UP000078383"/>
    </source>
</evidence>
<keyword evidence="5 6" id="KW-0472">Membrane</keyword>
<dbReference type="GO" id="GO:0030420">
    <property type="term" value="P:establishment of competence for transformation"/>
    <property type="evidence" value="ECO:0007669"/>
    <property type="project" value="InterPro"/>
</dbReference>
<dbReference type="Pfam" id="PF13567">
    <property type="entry name" value="DUF4131"/>
    <property type="match status" value="1"/>
</dbReference>
<evidence type="ECO:0000256" key="2">
    <source>
        <dbReference type="ARBA" id="ARBA00022475"/>
    </source>
</evidence>
<dbReference type="InterPro" id="IPR004477">
    <property type="entry name" value="ComEC_N"/>
</dbReference>
<gene>
    <name evidence="9" type="ORF">ERS852502_00525</name>
</gene>
<dbReference type="InterPro" id="IPR035681">
    <property type="entry name" value="ComA-like_MBL"/>
</dbReference>
<dbReference type="Proteomes" id="UP000078383">
    <property type="component" value="Unassembled WGS sequence"/>
</dbReference>
<feature type="transmembrane region" description="Helical" evidence="6">
    <location>
        <begin position="247"/>
        <end position="264"/>
    </location>
</feature>
<evidence type="ECO:0000313" key="9">
    <source>
        <dbReference type="EMBL" id="CUQ82490.1"/>
    </source>
</evidence>
<dbReference type="Pfam" id="PF03772">
    <property type="entry name" value="Competence"/>
    <property type="match status" value="1"/>
</dbReference>
<protein>
    <submittedName>
        <fullName evidence="9">ComEC family competence protein</fullName>
    </submittedName>
</protein>
<keyword evidence="4 6" id="KW-1133">Transmembrane helix</keyword>